<proteinExistence type="predicted"/>
<reference evidence="1" key="1">
    <citation type="submission" date="2023-03" db="EMBL/GenBank/DDBJ databases">
        <title>Draft genome sequence of a Mycolicibacterium mageritense strain H4_3_1 isolated from a hybrid biological-inorganic system reactor.</title>
        <authorList>
            <person name="Feng X."/>
            <person name="Kazama D."/>
            <person name="Sato K."/>
            <person name="Kobayashi H."/>
        </authorList>
    </citation>
    <scope>NUCLEOTIDE SEQUENCE</scope>
    <source>
        <strain evidence="1">H4_3_1</strain>
    </source>
</reference>
<name>A0AAI8TY92_MYCME</name>
<sequence length="111" mass="12493">MSTTDTETRVFHVELDISMDYRNSHEAFVIIDALEEYAGRQRWLAEDGDNAEFLNELADTADRLRERIDAQMCDANVRPGAAPKLLQVETGHDIGLTAACEMFPQHRGAAR</sequence>
<gene>
    <name evidence="1" type="ORF">hbim_07173</name>
</gene>
<accession>A0AAI8TY92</accession>
<dbReference type="AlphaFoldDB" id="A0AAI8TY92"/>
<dbReference type="Proteomes" id="UP001241092">
    <property type="component" value="Chromosome"/>
</dbReference>
<evidence type="ECO:0000313" key="1">
    <source>
        <dbReference type="EMBL" id="BDY33198.1"/>
    </source>
</evidence>
<protein>
    <submittedName>
        <fullName evidence="1">Uncharacterized protein</fullName>
    </submittedName>
</protein>
<evidence type="ECO:0000313" key="2">
    <source>
        <dbReference type="Proteomes" id="UP001241092"/>
    </source>
</evidence>
<dbReference type="EMBL" id="AP027452">
    <property type="protein sequence ID" value="BDY33198.1"/>
    <property type="molecule type" value="Genomic_DNA"/>
</dbReference>
<organism evidence="1 2">
    <name type="scientific">Mycolicibacterium mageritense</name>
    <name type="common">Mycobacterium mageritense</name>
    <dbReference type="NCBI Taxonomy" id="53462"/>
    <lineage>
        <taxon>Bacteria</taxon>
        <taxon>Bacillati</taxon>
        <taxon>Actinomycetota</taxon>
        <taxon>Actinomycetes</taxon>
        <taxon>Mycobacteriales</taxon>
        <taxon>Mycobacteriaceae</taxon>
        <taxon>Mycolicibacterium</taxon>
    </lineage>
</organism>
<dbReference type="RefSeq" id="WP_286212811.1">
    <property type="nucleotide sequence ID" value="NZ_AP027452.1"/>
</dbReference>